<evidence type="ECO:0000256" key="5">
    <source>
        <dbReference type="SAM" id="Phobius"/>
    </source>
</evidence>
<dbReference type="GO" id="GO:0016787">
    <property type="term" value="F:hydrolase activity"/>
    <property type="evidence" value="ECO:0007669"/>
    <property type="project" value="UniProtKB-KW"/>
</dbReference>
<keyword evidence="5" id="KW-0472">Membrane</keyword>
<dbReference type="AlphaFoldDB" id="A0A151A3N7"/>
<dbReference type="PRINTS" id="PR01210">
    <property type="entry name" value="GGTRANSPTASE"/>
</dbReference>
<dbReference type="PANTHER" id="PTHR43199">
    <property type="entry name" value="GLUTATHIONE HYDROLASE"/>
    <property type="match status" value="1"/>
</dbReference>
<keyword evidence="3" id="KW-0378">Hydrolase</keyword>
<dbReference type="PANTHER" id="PTHR43199:SF1">
    <property type="entry name" value="GLUTATHIONE HYDROLASE PROENZYME"/>
    <property type="match status" value="1"/>
</dbReference>
<evidence type="ECO:0000313" key="7">
    <source>
        <dbReference type="Proteomes" id="UP000075418"/>
    </source>
</evidence>
<reference evidence="6 7" key="1">
    <citation type="submission" date="2016-02" db="EMBL/GenBank/DDBJ databases">
        <title>Draft genome sequence of hydrocarbon degrading Staphylococcus saprophyticus Strain CNV2, isolated from crude-oil contaminated soil from Noonmati Oil Refinery, Guwahati, Assam, India.</title>
        <authorList>
            <person name="Mukherjee A."/>
            <person name="Chettri B."/>
            <person name="Langpoklakpam J."/>
            <person name="Singh A.K."/>
            <person name="Chattopadhyay D.J."/>
        </authorList>
    </citation>
    <scope>NUCLEOTIDE SEQUENCE [LARGE SCALE GENOMIC DNA]</scope>
    <source>
        <strain evidence="6 7">CNV2</strain>
    </source>
</reference>
<keyword evidence="5" id="KW-1133">Transmembrane helix</keyword>
<keyword evidence="5" id="KW-0812">Transmembrane</keyword>
<dbReference type="InterPro" id="IPR043137">
    <property type="entry name" value="GGT_ssub_C"/>
</dbReference>
<accession>A0A151A3N7</accession>
<evidence type="ECO:0000256" key="1">
    <source>
        <dbReference type="ARBA" id="ARBA00009381"/>
    </source>
</evidence>
<dbReference type="RefSeq" id="WP_061854189.1">
    <property type="nucleotide sequence ID" value="NZ_JAIEWX010000002.1"/>
</dbReference>
<evidence type="ECO:0000256" key="2">
    <source>
        <dbReference type="ARBA" id="ARBA00022679"/>
    </source>
</evidence>
<keyword evidence="4" id="KW-0865">Zymogen</keyword>
<dbReference type="Pfam" id="PF01019">
    <property type="entry name" value="G_glu_transpept"/>
    <property type="match status" value="1"/>
</dbReference>
<dbReference type="SUPFAM" id="SSF56235">
    <property type="entry name" value="N-terminal nucleophile aminohydrolases (Ntn hydrolases)"/>
    <property type="match status" value="1"/>
</dbReference>
<dbReference type="GO" id="GO:0016740">
    <property type="term" value="F:transferase activity"/>
    <property type="evidence" value="ECO:0007669"/>
    <property type="project" value="UniProtKB-KW"/>
</dbReference>
<evidence type="ECO:0000313" key="6">
    <source>
        <dbReference type="EMBL" id="KYH13962.1"/>
    </source>
</evidence>
<comment type="similarity">
    <text evidence="1">Belongs to the gamma-glutamyltransferase family.</text>
</comment>
<comment type="caution">
    <text evidence="6">The sequence shown here is derived from an EMBL/GenBank/DDBJ whole genome shotgun (WGS) entry which is preliminary data.</text>
</comment>
<sequence length="532" mass="59215">MSIYSKKVLIVIFIITLIISTGFYFLNKEDKVDKDKLYENKLASDNKDNAQKKYGVSSNNKIAREIGNKIIQEGGNSADAAYGVAYAQAVTEPFAGGLGGEGTTLTYSGGKKDKPNVYDYSAVSSNDYKQGDETGVAGFVKGMHDMHSKEGKMSEKKILNYVIPLAEDGFQVNADLEKLLLKYSGNIDKDSPFFNKDHQVVKNGDVVKQEDLAKTLKYIRDHGSDNFYKKIGPKIAKQSNGDLTSEDFEKYSTKIKKPIATNYLNNKVYTSPNPTGGLLTLQSLKIEQSVNGQLGEDTRKDYIDSTLKARNVISKVKYKVNDEKSTDSHDLADEHLLKRVDKYKNTANKFNKQQRINTAGSHFVVVDKQGKMTSSTNSLNNFFGTGKYTKQGFFLNNSLKRFSKAPSSDNYGQAHKAPRSFISPSIVVGDDYYVGAGTSGGNKVPTIMQQTLSNYLRGKGSLKEVINKPRFYNDGKKVYYEDGMKDKDIKTFKKLGYKTVNSSDNPNFGSFEGATYFKKDKKVETGNDVEVR</sequence>
<keyword evidence="2" id="KW-0808">Transferase</keyword>
<gene>
    <name evidence="6" type="ORF">A0131_03985</name>
</gene>
<organism evidence="6 7">
    <name type="scientific">Staphylococcus kloosii</name>
    <dbReference type="NCBI Taxonomy" id="29384"/>
    <lineage>
        <taxon>Bacteria</taxon>
        <taxon>Bacillati</taxon>
        <taxon>Bacillota</taxon>
        <taxon>Bacilli</taxon>
        <taxon>Bacillales</taxon>
        <taxon>Staphylococcaceae</taxon>
        <taxon>Staphylococcus</taxon>
    </lineage>
</organism>
<dbReference type="InterPro" id="IPR051792">
    <property type="entry name" value="GGT_bact"/>
</dbReference>
<evidence type="ECO:0000256" key="4">
    <source>
        <dbReference type="ARBA" id="ARBA00023145"/>
    </source>
</evidence>
<dbReference type="Proteomes" id="UP000075418">
    <property type="component" value="Unassembled WGS sequence"/>
</dbReference>
<name>A0A151A3N7_9STAP</name>
<dbReference type="EMBL" id="LUGM01000002">
    <property type="protein sequence ID" value="KYH13962.1"/>
    <property type="molecule type" value="Genomic_DNA"/>
</dbReference>
<proteinExistence type="inferred from homology"/>
<feature type="transmembrane region" description="Helical" evidence="5">
    <location>
        <begin position="7"/>
        <end position="26"/>
    </location>
</feature>
<dbReference type="InterPro" id="IPR029055">
    <property type="entry name" value="Ntn_hydrolases_N"/>
</dbReference>
<protein>
    <submittedName>
        <fullName evidence="6">Gamma-glutamyltranspeptidase</fullName>
    </submittedName>
</protein>
<dbReference type="Gene3D" id="3.60.20.40">
    <property type="match status" value="1"/>
</dbReference>
<evidence type="ECO:0000256" key="3">
    <source>
        <dbReference type="ARBA" id="ARBA00022801"/>
    </source>
</evidence>